<comment type="caution">
    <text evidence="2">The sequence shown here is derived from an EMBL/GenBank/DDBJ whole genome shotgun (WGS) entry which is preliminary data.</text>
</comment>
<evidence type="ECO:0000256" key="1">
    <source>
        <dbReference type="SAM" id="MobiDB-lite"/>
    </source>
</evidence>
<sequence length="74" mass="7901">MVNRKAASLRFVGDTPHNNGPDRNALVIDPGLRTLRGPATTTVSSAPGSDCPRRRTGTSARGTRWNSLPALRFG</sequence>
<evidence type="ECO:0000313" key="2">
    <source>
        <dbReference type="EMBL" id="TWE15599.1"/>
    </source>
</evidence>
<name>A0A561EJ06_9ACTN</name>
<organism evidence="2 3">
    <name type="scientific">Kitasatospora atroaurantiaca</name>
    <dbReference type="NCBI Taxonomy" id="285545"/>
    <lineage>
        <taxon>Bacteria</taxon>
        <taxon>Bacillati</taxon>
        <taxon>Actinomycetota</taxon>
        <taxon>Actinomycetes</taxon>
        <taxon>Kitasatosporales</taxon>
        <taxon>Streptomycetaceae</taxon>
        <taxon>Kitasatospora</taxon>
    </lineage>
</organism>
<dbReference type="EMBL" id="VIVR01000001">
    <property type="protein sequence ID" value="TWE15599.1"/>
    <property type="molecule type" value="Genomic_DNA"/>
</dbReference>
<dbReference type="AlphaFoldDB" id="A0A561EJ06"/>
<dbReference type="Proteomes" id="UP000318416">
    <property type="component" value="Unassembled WGS sequence"/>
</dbReference>
<protein>
    <submittedName>
        <fullName evidence="2">Uncharacterized protein</fullName>
    </submittedName>
</protein>
<feature type="region of interest" description="Disordered" evidence="1">
    <location>
        <begin position="1"/>
        <end position="74"/>
    </location>
</feature>
<evidence type="ECO:0000313" key="3">
    <source>
        <dbReference type="Proteomes" id="UP000318416"/>
    </source>
</evidence>
<reference evidence="2 3" key="1">
    <citation type="submission" date="2019-06" db="EMBL/GenBank/DDBJ databases">
        <title>Sequencing the genomes of 1000 actinobacteria strains.</title>
        <authorList>
            <person name="Klenk H.-P."/>
        </authorList>
    </citation>
    <scope>NUCLEOTIDE SEQUENCE [LARGE SCALE GENOMIC DNA]</scope>
    <source>
        <strain evidence="2 3">DSM 41649</strain>
    </source>
</reference>
<gene>
    <name evidence="2" type="ORF">FB465_0510</name>
</gene>
<proteinExistence type="predicted"/>
<keyword evidence="3" id="KW-1185">Reference proteome</keyword>
<accession>A0A561EJ06</accession>